<evidence type="ECO:0000256" key="1">
    <source>
        <dbReference type="ARBA" id="ARBA00005156"/>
    </source>
</evidence>
<comment type="catalytic activity">
    <reaction evidence="7">
        <text>diphthine methyl ester-[translation elongation factor 2] + H2O = diphthine-[translation elongation factor 2] + methanol + H(+)</text>
        <dbReference type="Rhea" id="RHEA:42656"/>
        <dbReference type="Rhea" id="RHEA-COMP:10172"/>
        <dbReference type="Rhea" id="RHEA-COMP:10173"/>
        <dbReference type="ChEBI" id="CHEBI:15377"/>
        <dbReference type="ChEBI" id="CHEBI:15378"/>
        <dbReference type="ChEBI" id="CHEBI:17790"/>
        <dbReference type="ChEBI" id="CHEBI:79005"/>
        <dbReference type="ChEBI" id="CHEBI:82696"/>
        <dbReference type="EC" id="3.1.1.97"/>
    </reaction>
</comment>
<evidence type="ECO:0000256" key="2">
    <source>
        <dbReference type="ARBA" id="ARBA00022574"/>
    </source>
</evidence>
<dbReference type="HOGENOM" id="CLU_036100_0_0_1"/>
<dbReference type="InterPro" id="IPR036322">
    <property type="entry name" value="WD40_repeat_dom_sf"/>
</dbReference>
<dbReference type="InterPro" id="IPR052415">
    <property type="entry name" value="Diphthine_MTase"/>
</dbReference>
<name>S9PX09_SCHOY</name>
<evidence type="ECO:0000256" key="5">
    <source>
        <dbReference type="ARBA" id="ARBA00038092"/>
    </source>
</evidence>
<dbReference type="RefSeq" id="XP_013016744.1">
    <property type="nucleotide sequence ID" value="XM_013161290.1"/>
</dbReference>
<dbReference type="VEuPathDB" id="FungiDB:SOCG_02800"/>
<dbReference type="EMBL" id="KE503206">
    <property type="protein sequence ID" value="EPX73581.1"/>
    <property type="molecule type" value="Genomic_DNA"/>
</dbReference>
<evidence type="ECO:0000256" key="7">
    <source>
        <dbReference type="ARBA" id="ARBA00047551"/>
    </source>
</evidence>
<evidence type="ECO:0000256" key="3">
    <source>
        <dbReference type="ARBA" id="ARBA00022737"/>
    </source>
</evidence>
<comment type="similarity">
    <text evidence="5">Belongs to the DPH7 family.</text>
</comment>
<dbReference type="SMART" id="SM00320">
    <property type="entry name" value="WD40"/>
    <property type="match status" value="3"/>
</dbReference>
<dbReference type="InterPro" id="IPR015943">
    <property type="entry name" value="WD40/YVTN_repeat-like_dom_sf"/>
</dbReference>
<keyword evidence="2" id="KW-0853">WD repeat</keyword>
<dbReference type="EC" id="3.1.1.97" evidence="6"/>
<sequence length="341" mass="38728">MHLTFSKLANMADQGIKGFATDYTDWPADVCKYSAVFDDILVVGTYMLDETTRLRHGKLVLYDTQERKLNRIFVMHCDAILDFKWSPHDPSILAVAHSTGHISFYRHQFRAELMFLRGIKVADSSVLMLALDFSDDGKDISVSLSNGIVITIDIPSGVIKNTWKEHHYEAWTVHYSRDDNNLLYSGGDDAVLNCYDQRIPSSCVWKDIKTHQSGVVSVLSRPTFGSYIATGEYGDLMHTLDTRRIGRPIADANLGGGVWRLEHMYSNDDYHQVLGVLMHRGAQVLRIASDFSSIDATSGVFDDHESMCYGGDWRRKDNLIATCSFYDKRVCLWEDMNRLMN</sequence>
<dbReference type="SUPFAM" id="SSF50978">
    <property type="entry name" value="WD40 repeat-like"/>
    <property type="match status" value="1"/>
</dbReference>
<dbReference type="AlphaFoldDB" id="S9PX09"/>
<keyword evidence="9" id="KW-1185">Reference proteome</keyword>
<dbReference type="GO" id="GO:0017183">
    <property type="term" value="P:protein histidyl modification to diphthamide"/>
    <property type="evidence" value="ECO:0007669"/>
    <property type="project" value="TreeGrafter"/>
</dbReference>
<proteinExistence type="inferred from homology"/>
<dbReference type="OMA" id="LDMKWLP"/>
<protein>
    <recommendedName>
        <fullName evidence="6">methylated diphthine methylhydrolase</fullName>
        <ecNumber evidence="6">3.1.1.97</ecNumber>
    </recommendedName>
</protein>
<dbReference type="GeneID" id="25031774"/>
<comment type="pathway">
    <text evidence="1">Protein modification; peptidyl-diphthamide biosynthesis.</text>
</comment>
<dbReference type="Gene3D" id="2.130.10.10">
    <property type="entry name" value="YVTN repeat-like/Quinoprotein amine dehydrogenase"/>
    <property type="match status" value="1"/>
</dbReference>
<evidence type="ECO:0000256" key="6">
    <source>
        <dbReference type="ARBA" id="ARBA00039131"/>
    </source>
</evidence>
<keyword evidence="4" id="KW-0378">Hydrolase</keyword>
<reference evidence="8 9" key="1">
    <citation type="journal article" date="2011" name="Science">
        <title>Comparative functional genomics of the fission yeasts.</title>
        <authorList>
            <person name="Rhind N."/>
            <person name="Chen Z."/>
            <person name="Yassour M."/>
            <person name="Thompson D.A."/>
            <person name="Haas B.J."/>
            <person name="Habib N."/>
            <person name="Wapinski I."/>
            <person name="Roy S."/>
            <person name="Lin M.F."/>
            <person name="Heiman D.I."/>
            <person name="Young S.K."/>
            <person name="Furuya K."/>
            <person name="Guo Y."/>
            <person name="Pidoux A."/>
            <person name="Chen H.M."/>
            <person name="Robbertse B."/>
            <person name="Goldberg J.M."/>
            <person name="Aoki K."/>
            <person name="Bayne E.H."/>
            <person name="Berlin A.M."/>
            <person name="Desjardins C.A."/>
            <person name="Dobbs E."/>
            <person name="Dukaj L."/>
            <person name="Fan L."/>
            <person name="FitzGerald M.G."/>
            <person name="French C."/>
            <person name="Gujja S."/>
            <person name="Hansen K."/>
            <person name="Keifenheim D."/>
            <person name="Levin J.Z."/>
            <person name="Mosher R.A."/>
            <person name="Mueller C.A."/>
            <person name="Pfiffner J."/>
            <person name="Priest M."/>
            <person name="Russ C."/>
            <person name="Smialowska A."/>
            <person name="Swoboda P."/>
            <person name="Sykes S.M."/>
            <person name="Vaughn M."/>
            <person name="Vengrova S."/>
            <person name="Yoder R."/>
            <person name="Zeng Q."/>
            <person name="Allshire R."/>
            <person name="Baulcombe D."/>
            <person name="Birren B.W."/>
            <person name="Brown W."/>
            <person name="Ekwall K."/>
            <person name="Kellis M."/>
            <person name="Leatherwood J."/>
            <person name="Levin H."/>
            <person name="Margalit H."/>
            <person name="Martienssen R."/>
            <person name="Nieduszynski C.A."/>
            <person name="Spatafora J.W."/>
            <person name="Friedman N."/>
            <person name="Dalgaard J.Z."/>
            <person name="Baumann P."/>
            <person name="Niki H."/>
            <person name="Regev A."/>
            <person name="Nusbaum C."/>
        </authorList>
    </citation>
    <scope>NUCLEOTIDE SEQUENCE [LARGE SCALE GENOMIC DNA]</scope>
    <source>
        <strain evidence="9">yFS286</strain>
    </source>
</reference>
<evidence type="ECO:0000256" key="4">
    <source>
        <dbReference type="ARBA" id="ARBA00022801"/>
    </source>
</evidence>
<dbReference type="OrthoDB" id="1930760at2759"/>
<gene>
    <name evidence="8" type="ORF">SOCG_02800</name>
</gene>
<keyword evidence="3" id="KW-0677">Repeat</keyword>
<dbReference type="GO" id="GO:0005737">
    <property type="term" value="C:cytoplasm"/>
    <property type="evidence" value="ECO:0007669"/>
    <property type="project" value="TreeGrafter"/>
</dbReference>
<dbReference type="InterPro" id="IPR001680">
    <property type="entry name" value="WD40_rpt"/>
</dbReference>
<accession>S9PX09</accession>
<dbReference type="eggNOG" id="KOG0280">
    <property type="taxonomic scope" value="Eukaryota"/>
</dbReference>
<dbReference type="PANTHER" id="PTHR46042">
    <property type="entry name" value="DIPHTHINE METHYLTRANSFERASE"/>
    <property type="match status" value="1"/>
</dbReference>
<evidence type="ECO:0000313" key="8">
    <source>
        <dbReference type="EMBL" id="EPX73581.1"/>
    </source>
</evidence>
<dbReference type="GO" id="GO:0061685">
    <property type="term" value="F:diphthine methylesterase activity"/>
    <property type="evidence" value="ECO:0007669"/>
    <property type="project" value="UniProtKB-EC"/>
</dbReference>
<dbReference type="Proteomes" id="UP000016088">
    <property type="component" value="Unassembled WGS sequence"/>
</dbReference>
<evidence type="ECO:0000313" key="9">
    <source>
        <dbReference type="Proteomes" id="UP000016088"/>
    </source>
</evidence>
<dbReference type="PANTHER" id="PTHR46042:SF1">
    <property type="entry name" value="DIPHTHINE METHYLTRANSFERASE"/>
    <property type="match status" value="1"/>
</dbReference>
<organism evidence="8 9">
    <name type="scientific">Schizosaccharomyces octosporus (strain yFS286)</name>
    <name type="common">Fission yeast</name>
    <name type="synonym">Octosporomyces octosporus</name>
    <dbReference type="NCBI Taxonomy" id="483514"/>
    <lineage>
        <taxon>Eukaryota</taxon>
        <taxon>Fungi</taxon>
        <taxon>Dikarya</taxon>
        <taxon>Ascomycota</taxon>
        <taxon>Taphrinomycotina</taxon>
        <taxon>Schizosaccharomycetes</taxon>
        <taxon>Schizosaccharomycetales</taxon>
        <taxon>Schizosaccharomycetaceae</taxon>
        <taxon>Schizosaccharomyces</taxon>
    </lineage>
</organism>